<dbReference type="PATRIC" id="fig|796937.3.peg.1481"/>
<feature type="domain" description="Glycosyl transferase family 28 C-terminal" evidence="5">
    <location>
        <begin position="208"/>
        <end position="349"/>
    </location>
</feature>
<evidence type="ECO:0000256" key="2">
    <source>
        <dbReference type="ARBA" id="ARBA00006962"/>
    </source>
</evidence>
<keyword evidence="4 10" id="KW-0808">Transferase</keyword>
<dbReference type="BioCyc" id="EBAC796937-HMP:GMGH-2249-MONOMER"/>
<dbReference type="Proteomes" id="UP000005244">
    <property type="component" value="Unassembled WGS sequence"/>
</dbReference>
<dbReference type="Pfam" id="PF04101">
    <property type="entry name" value="Glyco_tran_28_C"/>
    <property type="match status" value="1"/>
</dbReference>
<organism evidence="7 13">
    <name type="scientific">Peptoanaerobacter stomatis</name>
    <dbReference type="NCBI Taxonomy" id="796937"/>
    <lineage>
        <taxon>Bacteria</taxon>
        <taxon>Bacillati</taxon>
        <taxon>Bacillota</taxon>
        <taxon>Clostridia</taxon>
        <taxon>Peptostreptococcales</taxon>
        <taxon>Filifactoraceae</taxon>
        <taxon>Peptoanaerobacter</taxon>
    </lineage>
</organism>
<dbReference type="Proteomes" id="UP000003379">
    <property type="component" value="Unassembled WGS sequence"/>
</dbReference>
<dbReference type="GO" id="GO:0016020">
    <property type="term" value="C:membrane"/>
    <property type="evidence" value="ECO:0007669"/>
    <property type="project" value="UniProtKB-SubCell"/>
</dbReference>
<accession>J6HC89</accession>
<dbReference type="GO" id="GO:0016758">
    <property type="term" value="F:hexosyltransferase activity"/>
    <property type="evidence" value="ECO:0007669"/>
    <property type="project" value="InterPro"/>
</dbReference>
<dbReference type="PANTHER" id="PTHR43025">
    <property type="entry name" value="MONOGALACTOSYLDIACYLGLYCEROL SYNTHASE"/>
    <property type="match status" value="1"/>
</dbReference>
<comment type="subcellular location">
    <subcellularLocation>
        <location evidence="1">Membrane</location>
    </subcellularLocation>
</comment>
<dbReference type="EMBL" id="ALNK01000020">
    <property type="protein sequence ID" value="EJU22715.1"/>
    <property type="molecule type" value="Genomic_DNA"/>
</dbReference>
<proteinExistence type="inferred from homology"/>
<dbReference type="InterPro" id="IPR009695">
    <property type="entry name" value="Diacylglyc_glucosyltr_N"/>
</dbReference>
<keyword evidence="12" id="KW-1185">Reference proteome</keyword>
<dbReference type="InterPro" id="IPR007235">
    <property type="entry name" value="Glyco_trans_28_C"/>
</dbReference>
<evidence type="ECO:0000313" key="11">
    <source>
        <dbReference type="Proteomes" id="UP000003379"/>
    </source>
</evidence>
<dbReference type="OrthoDB" id="9815663at2"/>
<keyword evidence="3 10" id="KW-0328">Glycosyltransferase</keyword>
<accession>V9HNU1</accession>
<evidence type="ECO:0000313" key="8">
    <source>
        <dbReference type="EMBL" id="EHL15947.1"/>
    </source>
</evidence>
<evidence type="ECO:0000313" key="10">
    <source>
        <dbReference type="EMBL" id="EJU22715.1"/>
    </source>
</evidence>
<dbReference type="HOGENOM" id="CLU_028367_0_1_9"/>
<evidence type="ECO:0000256" key="1">
    <source>
        <dbReference type="ARBA" id="ARBA00004370"/>
    </source>
</evidence>
<comment type="caution">
    <text evidence="7">The sequence shown here is derived from an EMBL/GenBank/DDBJ whole genome shotgun (WGS) entry which is preliminary data.</text>
</comment>
<reference evidence="7 13" key="1">
    <citation type="submission" date="2011-08" db="EMBL/GenBank/DDBJ databases">
        <title>The Genome Sequence of Eubacteriaceae bacterium ACC19a.</title>
        <authorList>
            <consortium name="The Broad Institute Genome Sequencing Platform"/>
            <person name="Earl A."/>
            <person name="Ward D."/>
            <person name="Feldgarden M."/>
            <person name="Gevers D."/>
            <person name="Sizova M."/>
            <person name="Hazen A."/>
            <person name="Epstein S."/>
            <person name="Young S.K."/>
            <person name="Zeng Q."/>
            <person name="Gargeya S."/>
            <person name="Fitzgerald M."/>
            <person name="Haas B."/>
            <person name="Abouelleil A."/>
            <person name="Alvarado L."/>
            <person name="Arachchi H.M."/>
            <person name="Berlin A."/>
            <person name="Brown A."/>
            <person name="Chapman S.B."/>
            <person name="Chen Z."/>
            <person name="Dunbar C."/>
            <person name="Freedman E."/>
            <person name="Gearin G."/>
            <person name="Gellesch M."/>
            <person name="Goldberg J."/>
            <person name="Griggs A."/>
            <person name="Gujja S."/>
            <person name="Heiman D."/>
            <person name="Howarth C."/>
            <person name="Larson L."/>
            <person name="Lui A."/>
            <person name="MacDonald P.J.P."/>
            <person name="Montmayeur A."/>
            <person name="Murphy C."/>
            <person name="Neiman D."/>
            <person name="Pearson M."/>
            <person name="Priest M."/>
            <person name="Roberts A."/>
            <person name="Saif S."/>
            <person name="Shea T."/>
            <person name="Shenoy N."/>
            <person name="Sisk P."/>
            <person name="Stolte C."/>
            <person name="Sykes S."/>
            <person name="Wortman J."/>
            <person name="Nusbaum C."/>
            <person name="Birren B."/>
        </authorList>
    </citation>
    <scope>NUCLEOTIDE SEQUENCE [LARGE SCALE GENOMIC DNA]</scope>
    <source>
        <strain evidence="7 13">ACC19a</strain>
    </source>
</reference>
<dbReference type="STRING" id="796937.HMPREF9630_01995"/>
<evidence type="ECO:0000313" key="12">
    <source>
        <dbReference type="Proteomes" id="UP000005244"/>
    </source>
</evidence>
<reference evidence="9 11" key="2">
    <citation type="submission" date="2011-08" db="EMBL/GenBank/DDBJ databases">
        <title>The Genome Sequence of Eubacteriaceae bacterium CM5.</title>
        <authorList>
            <consortium name="The Broad Institute Genome Sequencing Platform"/>
            <person name="Earl A."/>
            <person name="Ward D."/>
            <person name="Feldgarden M."/>
            <person name="Gevers D."/>
            <person name="Sizova M."/>
            <person name="Hazen A."/>
            <person name="Epstein S."/>
            <person name="Young S.K."/>
            <person name="Zeng Q."/>
            <person name="Gargeya S."/>
            <person name="Fitzgerald M."/>
            <person name="Haas B."/>
            <person name="Abouelleil A."/>
            <person name="Alvarado L."/>
            <person name="Arachchi H.M."/>
            <person name="Berlin A."/>
            <person name="Brown A."/>
            <person name="Chapman S.B."/>
            <person name="Chen Z."/>
            <person name="Dunbar C."/>
            <person name="Freedman E."/>
            <person name="Gearin G."/>
            <person name="Gellesch M."/>
            <person name="Goldberg J."/>
            <person name="Griggs A."/>
            <person name="Gujja S."/>
            <person name="Heiman D."/>
            <person name="Howarth C."/>
            <person name="Larson L."/>
            <person name="Lui A."/>
            <person name="MacDonald P.J.P."/>
            <person name="Montmayeur A."/>
            <person name="Murphy C."/>
            <person name="Neiman D."/>
            <person name="Pearson M."/>
            <person name="Priest M."/>
            <person name="Roberts A."/>
            <person name="Saif S."/>
            <person name="Shea T."/>
            <person name="Shenoy N."/>
            <person name="Sisk P."/>
            <person name="Stolte C."/>
            <person name="Sykes S."/>
            <person name="Wortman J."/>
            <person name="Nusbaum C."/>
            <person name="Birren B."/>
        </authorList>
    </citation>
    <scope>NUCLEOTIDE SEQUENCE [LARGE SCALE GENOMIC DNA]</scope>
    <source>
        <strain evidence="9 11">CM5</strain>
    </source>
</reference>
<comment type="similarity">
    <text evidence="2">Belongs to the glycosyltransferase 28 family.</text>
</comment>
<dbReference type="Proteomes" id="UP000006437">
    <property type="component" value="Unassembled WGS sequence"/>
</dbReference>
<gene>
    <name evidence="10" type="ORF">HMPREF1143_1455</name>
    <name evidence="9" type="ORF">HMPREF9628_02156</name>
    <name evidence="7" type="ORF">HMPREF9629_02221</name>
    <name evidence="8" type="ORF">HMPREF9630_01995</name>
</gene>
<evidence type="ECO:0000259" key="6">
    <source>
        <dbReference type="Pfam" id="PF06925"/>
    </source>
</evidence>
<protein>
    <submittedName>
        <fullName evidence="10">Monogalactosyldiacylglycerol synthase, C-terminal domain protein</fullName>
        <ecNumber evidence="10">2.4.-.-</ecNumber>
    </submittedName>
</protein>
<accession>G9XF03</accession>
<evidence type="ECO:0000256" key="4">
    <source>
        <dbReference type="ARBA" id="ARBA00022679"/>
    </source>
</evidence>
<feature type="domain" description="Diacylglycerol glucosyltransferase N-terminal" evidence="6">
    <location>
        <begin position="14"/>
        <end position="183"/>
    </location>
</feature>
<dbReference type="EC" id="2.4.-.-" evidence="10"/>
<dbReference type="EMBL" id="AFZE01000035">
    <property type="protein sequence ID" value="EHL14269.1"/>
    <property type="molecule type" value="Genomic_DNA"/>
</dbReference>
<name>G9X1I6_9FIRM</name>
<dbReference type="Gene3D" id="3.40.50.2000">
    <property type="entry name" value="Glycogen Phosphorylase B"/>
    <property type="match status" value="1"/>
</dbReference>
<evidence type="ECO:0000256" key="3">
    <source>
        <dbReference type="ARBA" id="ARBA00022676"/>
    </source>
</evidence>
<evidence type="ECO:0000313" key="7">
    <source>
        <dbReference type="EMBL" id="EHL14269.1"/>
    </source>
</evidence>
<reference evidence="10 12" key="4">
    <citation type="submission" date="2012-07" db="EMBL/GenBank/DDBJ databases">
        <authorList>
            <person name="Durkin A.S."/>
            <person name="McCorrison J."/>
            <person name="Torralba M."/>
            <person name="Gillis M."/>
            <person name="Methe B."/>
            <person name="Sutton G."/>
            <person name="Nelson K.E."/>
        </authorList>
    </citation>
    <scope>NUCLEOTIDE SEQUENCE [LARGE SCALE GENOMIC DNA]</scope>
    <source>
        <strain evidence="10 12">OBRC8</strain>
    </source>
</reference>
<dbReference type="Pfam" id="PF06925">
    <property type="entry name" value="MGDG_synth"/>
    <property type="match status" value="1"/>
</dbReference>
<evidence type="ECO:0000259" key="5">
    <source>
        <dbReference type="Pfam" id="PF04101"/>
    </source>
</evidence>
<dbReference type="EMBL" id="AFZG01000054">
    <property type="protein sequence ID" value="EHL17819.1"/>
    <property type="molecule type" value="Genomic_DNA"/>
</dbReference>
<dbReference type="PANTHER" id="PTHR43025:SF3">
    <property type="entry name" value="MONOGALACTOSYLDIACYLGLYCEROL SYNTHASE 1, CHLOROPLASTIC"/>
    <property type="match status" value="1"/>
</dbReference>
<dbReference type="Proteomes" id="UP000017818">
    <property type="component" value="Unassembled WGS sequence"/>
</dbReference>
<evidence type="ECO:0000313" key="9">
    <source>
        <dbReference type="EMBL" id="EHL17819.1"/>
    </source>
</evidence>
<dbReference type="InterPro" id="IPR050519">
    <property type="entry name" value="Glycosyltransf_28_UgtP"/>
</dbReference>
<evidence type="ECO:0000313" key="13">
    <source>
        <dbReference type="Proteomes" id="UP000006437"/>
    </source>
</evidence>
<reference evidence="8 14" key="3">
    <citation type="submission" date="2012-05" db="EMBL/GenBank/DDBJ databases">
        <title>The Genome Sequence of Eubacteriaceae bacterium CM2.</title>
        <authorList>
            <consortium name="The Broad Institute Genome Sequencing Platform"/>
            <person name="Earl A."/>
            <person name="Ward D."/>
            <person name="Feldgarden M."/>
            <person name="Gevers D."/>
            <person name="Sizova M."/>
            <person name="Hazen A."/>
            <person name="Epstein S."/>
            <person name="Walker B."/>
            <person name="Young S.K."/>
            <person name="Zeng Q."/>
            <person name="Gargeya S."/>
            <person name="Fitzgerald M."/>
            <person name="Haas B."/>
            <person name="Abouelleil A."/>
            <person name="Alvarado L."/>
            <person name="Arachchi H.M."/>
            <person name="Berlin A."/>
            <person name="Chapman S.B."/>
            <person name="Goldberg J."/>
            <person name="Griggs A."/>
            <person name="Gujja S."/>
            <person name="Hansen M."/>
            <person name="Howarth C."/>
            <person name="Imamovic A."/>
            <person name="Larimer J."/>
            <person name="McCowen C."/>
            <person name="Montmayeur A."/>
            <person name="Murphy C."/>
            <person name="Neiman D."/>
            <person name="Pearson M."/>
            <person name="Priest M."/>
            <person name="Roberts A."/>
            <person name="Saif S."/>
            <person name="Shea T."/>
            <person name="Sisk P."/>
            <person name="Sykes S."/>
            <person name="Wortman J."/>
            <person name="Nusbaum C."/>
            <person name="Birren B."/>
        </authorList>
    </citation>
    <scope>NUCLEOTIDE SEQUENCE [LARGE SCALE GENOMIC DNA]</scope>
    <source>
        <strain evidence="8 14">CM2</strain>
    </source>
</reference>
<dbReference type="RefSeq" id="WP_009526437.1">
    <property type="nucleotide sequence ID" value="NZ_ALNK01000020.1"/>
</dbReference>
<accession>G9X1I6</accession>
<sequence>MKILILTNKVGGGHNSTANALKIEFEKYDNVECKIIDSFEYISPVLQEGISKSYILSTTVFPYLYAGGYRYQEIMDEKETKDAGDNVVNYLFTQKLLTYFEEEFYPDIVISTHIFSAQLINLMLEKKLIDVISVGIITDFTIHPHWCRLSNLDYFVTASELLTYQAVKKGIKKEKILPFGIPINDKFNVHINKMEAKRMLGLNENKKTILFMSGSMGYGNIVKMVKRIDHILDDFELLVVCGNSKKSKKDLEKTKFHHNVKIYGFVDNVDVMMSACDLVITKPGGLTSCEVLSKNLPMIMVNPIPGQEERNVEFLTNNGCAVYSTPTFPVDEAFYQLYCYQEKLENMKKNISMIRKPNAATDICKFLINM</sequence>
<evidence type="ECO:0000313" key="14">
    <source>
        <dbReference type="Proteomes" id="UP000017818"/>
    </source>
</evidence>
<dbReference type="GO" id="GO:0009247">
    <property type="term" value="P:glycolipid biosynthetic process"/>
    <property type="evidence" value="ECO:0007669"/>
    <property type="project" value="InterPro"/>
</dbReference>
<dbReference type="SUPFAM" id="SSF53756">
    <property type="entry name" value="UDP-Glycosyltransferase/glycogen phosphorylase"/>
    <property type="match status" value="1"/>
</dbReference>
<dbReference type="AlphaFoldDB" id="G9X1I6"/>
<dbReference type="EMBL" id="AFZF02000016">
    <property type="protein sequence ID" value="EHL15947.1"/>
    <property type="molecule type" value="Genomic_DNA"/>
</dbReference>